<keyword evidence="1" id="KW-1133">Transmembrane helix</keyword>
<gene>
    <name evidence="2" type="ORF">BKP35_16450</name>
</gene>
<dbReference type="EMBL" id="MLQQ01000044">
    <property type="protein sequence ID" value="OIJ09444.1"/>
    <property type="molecule type" value="Genomic_DNA"/>
</dbReference>
<evidence type="ECO:0000313" key="2">
    <source>
        <dbReference type="EMBL" id="OIJ09444.1"/>
    </source>
</evidence>
<keyword evidence="3" id="KW-1185">Reference proteome</keyword>
<sequence length="208" mass="24488">MNKLLVTSIVYSIFIIGGLLLFINLSHEDNVNIDQGKEIIKKLETSLSQNDHSEEDDDAGYHYNEEFLKVFQNIDQTLNFFIAVLIEENEELFTSFFIPQRYSDDLWAYSEDPYFDNANYKIMREVNRNGTLMSARYDYNIKDGYKSTRKDTDVKLIFVYEDGIEVELSIDLVMIGTEHNIKDNIYFIENSVLELIEEIKRQTKRKES</sequence>
<name>A0A1S2LAV8_9BACI</name>
<accession>A0A1S2LAV8</accession>
<dbReference type="RefSeq" id="WP_071314469.1">
    <property type="nucleotide sequence ID" value="NZ_MLQQ01000044.1"/>
</dbReference>
<keyword evidence="1" id="KW-0812">Transmembrane</keyword>
<comment type="caution">
    <text evidence="2">The sequence shown here is derived from an EMBL/GenBank/DDBJ whole genome shotgun (WGS) entry which is preliminary data.</text>
</comment>
<feature type="transmembrane region" description="Helical" evidence="1">
    <location>
        <begin position="6"/>
        <end position="25"/>
    </location>
</feature>
<dbReference type="Proteomes" id="UP000180098">
    <property type="component" value="Unassembled WGS sequence"/>
</dbReference>
<reference evidence="2 3" key="1">
    <citation type="submission" date="2016-10" db="EMBL/GenBank/DDBJ databases">
        <title>Draft genome sequences of four alkaliphilic bacteria belonging to the Anaerobacillus genus.</title>
        <authorList>
            <person name="Bassil N.M."/>
            <person name="Lloyd J.R."/>
        </authorList>
    </citation>
    <scope>NUCLEOTIDE SEQUENCE [LARGE SCALE GENOMIC DNA]</scope>
    <source>
        <strain evidence="2 3">DSM 15340</strain>
    </source>
</reference>
<proteinExistence type="predicted"/>
<organism evidence="2 3">
    <name type="scientific">Anaerobacillus arseniciselenatis</name>
    <dbReference type="NCBI Taxonomy" id="85682"/>
    <lineage>
        <taxon>Bacteria</taxon>
        <taxon>Bacillati</taxon>
        <taxon>Bacillota</taxon>
        <taxon>Bacilli</taxon>
        <taxon>Bacillales</taxon>
        <taxon>Bacillaceae</taxon>
        <taxon>Anaerobacillus</taxon>
    </lineage>
</organism>
<dbReference type="AlphaFoldDB" id="A0A1S2LAV8"/>
<evidence type="ECO:0000313" key="3">
    <source>
        <dbReference type="Proteomes" id="UP000180098"/>
    </source>
</evidence>
<keyword evidence="1" id="KW-0472">Membrane</keyword>
<dbReference type="OrthoDB" id="2968703at2"/>
<evidence type="ECO:0000256" key="1">
    <source>
        <dbReference type="SAM" id="Phobius"/>
    </source>
</evidence>
<protein>
    <submittedName>
        <fullName evidence="2">Uncharacterized protein</fullName>
    </submittedName>
</protein>